<evidence type="ECO:0000313" key="4">
    <source>
        <dbReference type="EMBL" id="KAK0613202.1"/>
    </source>
</evidence>
<evidence type="ECO:0000259" key="2">
    <source>
        <dbReference type="Pfam" id="PF14033"/>
    </source>
</evidence>
<evidence type="ECO:0000256" key="1">
    <source>
        <dbReference type="SAM" id="MobiDB-lite"/>
    </source>
</evidence>
<dbReference type="InterPro" id="IPR025340">
    <property type="entry name" value="DUF4246"/>
</dbReference>
<name>A0AA39TUY1_9PEZI</name>
<dbReference type="PANTHER" id="PTHR33119:SF1">
    <property type="entry name" value="FE2OG DIOXYGENASE DOMAIN-CONTAINING PROTEIN"/>
    <property type="match status" value="1"/>
</dbReference>
<feature type="domain" description="DUF4246" evidence="2">
    <location>
        <begin position="95"/>
        <end position="570"/>
    </location>
</feature>
<dbReference type="Pfam" id="PF14033">
    <property type="entry name" value="DUF4246"/>
    <property type="match status" value="1"/>
</dbReference>
<accession>A0AA39TUY1</accession>
<keyword evidence="5" id="KW-1185">Reference proteome</keyword>
<reference evidence="4" key="1">
    <citation type="submission" date="2023-06" db="EMBL/GenBank/DDBJ databases">
        <title>Genome-scale phylogeny and comparative genomics of the fungal order Sordariales.</title>
        <authorList>
            <consortium name="Lawrence Berkeley National Laboratory"/>
            <person name="Hensen N."/>
            <person name="Bonometti L."/>
            <person name="Westerberg I."/>
            <person name="Brannstrom I.O."/>
            <person name="Guillou S."/>
            <person name="Cros-Aarteil S."/>
            <person name="Calhoun S."/>
            <person name="Haridas S."/>
            <person name="Kuo A."/>
            <person name="Mondo S."/>
            <person name="Pangilinan J."/>
            <person name="Riley R."/>
            <person name="Labutti K."/>
            <person name="Andreopoulos B."/>
            <person name="Lipzen A."/>
            <person name="Chen C."/>
            <person name="Yanf M."/>
            <person name="Daum C."/>
            <person name="Ng V."/>
            <person name="Clum A."/>
            <person name="Steindorff A."/>
            <person name="Ohm R."/>
            <person name="Martin F."/>
            <person name="Silar P."/>
            <person name="Natvig D."/>
            <person name="Lalanne C."/>
            <person name="Gautier V."/>
            <person name="Ament-Velasquez S.L."/>
            <person name="Kruys A."/>
            <person name="Hutchinson M.I."/>
            <person name="Powell A.J."/>
            <person name="Barry K."/>
            <person name="Miller A.N."/>
            <person name="Grigoriev I.V."/>
            <person name="Debuchy R."/>
            <person name="Gladieux P."/>
            <person name="Thoren M.H."/>
            <person name="Johannesson H."/>
        </authorList>
    </citation>
    <scope>NUCLEOTIDE SEQUENCE</scope>
    <source>
        <strain evidence="4">CBS 606.72</strain>
    </source>
</reference>
<dbReference type="PANTHER" id="PTHR33119">
    <property type="entry name" value="IFI3P"/>
    <property type="match status" value="1"/>
</dbReference>
<gene>
    <name evidence="4" type="ORF">B0T14DRAFT_605782</name>
</gene>
<dbReference type="InterPro" id="IPR049207">
    <property type="entry name" value="DUF4246_N"/>
</dbReference>
<evidence type="ECO:0000259" key="3">
    <source>
        <dbReference type="Pfam" id="PF21666"/>
    </source>
</evidence>
<dbReference type="InterPro" id="IPR049192">
    <property type="entry name" value="DUF4246_C"/>
</dbReference>
<evidence type="ECO:0008006" key="6">
    <source>
        <dbReference type="Google" id="ProtNLM"/>
    </source>
</evidence>
<feature type="domain" description="DUF4246" evidence="3">
    <location>
        <begin position="9"/>
        <end position="78"/>
    </location>
</feature>
<feature type="region of interest" description="Disordered" evidence="1">
    <location>
        <begin position="335"/>
        <end position="358"/>
    </location>
</feature>
<evidence type="ECO:0000313" key="5">
    <source>
        <dbReference type="Proteomes" id="UP001175000"/>
    </source>
</evidence>
<proteinExistence type="predicted"/>
<sequence length="634" mass="72002">MSASAKNILPGLGLPVDTDANYRSGAFLFPVAIDQSWLSMGVTLREQRMLDFINQITDKPNWETKVFDEAIVSRWRAEADTRPAEPNGDVYMSKAMFDFCITELRDKSEHFQRTGFVDVLDAEVVVVKSDTAISTELRDELRAAVCVLENVPDSKKDWHPGSHETVLDLVHPSLFPVVWGLTRALEEGTVPLDGCIMLTSKGTTLAEFKPEVDNQQNQRHLYFVQTPNLWGSFQWLPAEVELGEDGGAKITSYVNNLHPARHKNIYVILERIIAATVPLWKEALNGFGNPVRLPLQSTGSFDYIFPPGLRYRVPGGKGNKAFWDPVAEEYCAAQGDQNAPGDAPDTAGHGNEEDDEFDDDWMADEDYEDWFYDHRLLKFYDPPAYTPQTVRARMRGKEGAWKGLTMCNGFPANFQVIFKLANIHLTPKKPTYDGGAWHVEGTLNERICASAIYYYEQDNISDSHLAFRQCLNVKELSIIPEHNEYSSFESYLGVRNGNEAIQELGQVLTREGRLLVFPNCLQHQVQPFRLKDRSRPGHRKILAMFLVDPHRPILSSAHVPSQRRDWWADEVRRGGGLSALPTEIFDLTMNMIDNFPISWEQAVEIRARLMEERGGFTKKLDQVLSRESFNFCEH</sequence>
<organism evidence="4 5">
    <name type="scientific">Immersiella caudata</name>
    <dbReference type="NCBI Taxonomy" id="314043"/>
    <lineage>
        <taxon>Eukaryota</taxon>
        <taxon>Fungi</taxon>
        <taxon>Dikarya</taxon>
        <taxon>Ascomycota</taxon>
        <taxon>Pezizomycotina</taxon>
        <taxon>Sordariomycetes</taxon>
        <taxon>Sordariomycetidae</taxon>
        <taxon>Sordariales</taxon>
        <taxon>Lasiosphaeriaceae</taxon>
        <taxon>Immersiella</taxon>
    </lineage>
</organism>
<dbReference type="AlphaFoldDB" id="A0AA39TUY1"/>
<protein>
    <recommendedName>
        <fullName evidence="6">Duf1665 domain containing protein</fullName>
    </recommendedName>
</protein>
<comment type="caution">
    <text evidence="4">The sequence shown here is derived from an EMBL/GenBank/DDBJ whole genome shotgun (WGS) entry which is preliminary data.</text>
</comment>
<dbReference type="EMBL" id="JAULSU010000006">
    <property type="protein sequence ID" value="KAK0613202.1"/>
    <property type="molecule type" value="Genomic_DNA"/>
</dbReference>
<dbReference type="Proteomes" id="UP001175000">
    <property type="component" value="Unassembled WGS sequence"/>
</dbReference>
<dbReference type="Pfam" id="PF21666">
    <property type="entry name" value="DUF4246_N"/>
    <property type="match status" value="1"/>
</dbReference>